<comment type="caution">
    <text evidence="3">The sequence shown here is derived from an EMBL/GenBank/DDBJ whole genome shotgun (WGS) entry which is preliminary data.</text>
</comment>
<evidence type="ECO:0000313" key="3">
    <source>
        <dbReference type="EMBL" id="THU56502.1"/>
    </source>
</evidence>
<dbReference type="STRING" id="52838.A0A4S8J7E7"/>
<dbReference type="InterPro" id="IPR008927">
    <property type="entry name" value="6-PGluconate_DH-like_C_sf"/>
</dbReference>
<gene>
    <name evidence="3" type="ORF">C4D60_Mb11t17910</name>
</gene>
<dbReference type="Proteomes" id="UP000317650">
    <property type="component" value="Chromosome 11"/>
</dbReference>
<accession>A0A4S8J7E7</accession>
<name>A0A4S8J7E7_MUSBA</name>
<keyword evidence="1" id="KW-0560">Oxidoreductase</keyword>
<dbReference type="PANTHER" id="PTHR11645">
    <property type="entry name" value="PYRROLINE-5-CARBOXYLATE REDUCTASE"/>
    <property type="match status" value="1"/>
</dbReference>
<dbReference type="EMBL" id="PYDT01000007">
    <property type="protein sequence ID" value="THU56502.1"/>
    <property type="molecule type" value="Genomic_DNA"/>
</dbReference>
<organism evidence="3 4">
    <name type="scientific">Musa balbisiana</name>
    <name type="common">Banana</name>
    <dbReference type="NCBI Taxonomy" id="52838"/>
    <lineage>
        <taxon>Eukaryota</taxon>
        <taxon>Viridiplantae</taxon>
        <taxon>Streptophyta</taxon>
        <taxon>Embryophyta</taxon>
        <taxon>Tracheophyta</taxon>
        <taxon>Spermatophyta</taxon>
        <taxon>Magnoliopsida</taxon>
        <taxon>Liliopsida</taxon>
        <taxon>Zingiberales</taxon>
        <taxon>Musaceae</taxon>
        <taxon>Musa</taxon>
    </lineage>
</organism>
<protein>
    <recommendedName>
        <fullName evidence="2">Pyrroline-5-carboxylate reductase dimerisation domain-containing protein</fullName>
    </recommendedName>
</protein>
<evidence type="ECO:0000259" key="2">
    <source>
        <dbReference type="Pfam" id="PF14748"/>
    </source>
</evidence>
<proteinExistence type="predicted"/>
<feature type="domain" description="Pyrroline-5-carboxylate reductase dimerisation" evidence="2">
    <location>
        <begin position="64"/>
        <end position="114"/>
    </location>
</feature>
<keyword evidence="4" id="KW-1185">Reference proteome</keyword>
<dbReference type="GO" id="GO:0055129">
    <property type="term" value="P:L-proline biosynthetic process"/>
    <property type="evidence" value="ECO:0007669"/>
    <property type="project" value="TreeGrafter"/>
</dbReference>
<dbReference type="Pfam" id="PF14748">
    <property type="entry name" value="P5CR_dimer"/>
    <property type="match status" value="1"/>
</dbReference>
<dbReference type="GO" id="GO:0004735">
    <property type="term" value="F:pyrroline-5-carboxylate reductase activity"/>
    <property type="evidence" value="ECO:0007669"/>
    <property type="project" value="TreeGrafter"/>
</dbReference>
<evidence type="ECO:0000256" key="1">
    <source>
        <dbReference type="ARBA" id="ARBA00023002"/>
    </source>
</evidence>
<dbReference type="PROSITE" id="PS00521">
    <property type="entry name" value="P5CR"/>
    <property type="match status" value="1"/>
</dbReference>
<sequence>MIPIQEATERQRLDLFCATFLTEGQRCLRPSMSLPSIAGEKTVFSSSGAMRRRKGGDIAEATVVLMPSHTVLGAATMVNKTGKHPGQLKDAVTSPAGTTIAGINELERGAFRGLRKPSTFFEAETIYNREDSNYTNMISSRQTKIPKRFRTRHTQHAQKTPTAINKTCRNVSSSQHPKRVQKQLHFPEWFARYIKYET</sequence>
<evidence type="ECO:0000313" key="4">
    <source>
        <dbReference type="Proteomes" id="UP000317650"/>
    </source>
</evidence>
<dbReference type="SUPFAM" id="SSF48179">
    <property type="entry name" value="6-phosphogluconate dehydrogenase C-terminal domain-like"/>
    <property type="match status" value="1"/>
</dbReference>
<reference evidence="3 4" key="1">
    <citation type="journal article" date="2019" name="Nat. Plants">
        <title>Genome sequencing of Musa balbisiana reveals subgenome evolution and function divergence in polyploid bananas.</title>
        <authorList>
            <person name="Yao X."/>
        </authorList>
    </citation>
    <scope>NUCLEOTIDE SEQUENCE [LARGE SCALE GENOMIC DNA]</scope>
    <source>
        <strain evidence="4">cv. DH-PKW</strain>
        <tissue evidence="3">Leaves</tissue>
    </source>
</reference>
<dbReference type="AlphaFoldDB" id="A0A4S8J7E7"/>
<dbReference type="PANTHER" id="PTHR11645:SF0">
    <property type="entry name" value="PYRROLINE-5-CARBOXYLATE REDUCTASE 3"/>
    <property type="match status" value="1"/>
</dbReference>
<dbReference type="Gene3D" id="1.10.3730.10">
    <property type="entry name" value="ProC C-terminal domain-like"/>
    <property type="match status" value="1"/>
</dbReference>
<dbReference type="InterPro" id="IPR029036">
    <property type="entry name" value="P5CR_dimer"/>
</dbReference>
<dbReference type="InterPro" id="IPR053790">
    <property type="entry name" value="P5CR-like_CS"/>
</dbReference>